<organism evidence="9">
    <name type="scientific">Candidatus Kentrum sp. LPFa</name>
    <dbReference type="NCBI Taxonomy" id="2126335"/>
    <lineage>
        <taxon>Bacteria</taxon>
        <taxon>Pseudomonadati</taxon>
        <taxon>Pseudomonadota</taxon>
        <taxon>Gammaproteobacteria</taxon>
        <taxon>Candidatus Kentrum</taxon>
    </lineage>
</organism>
<accession>A0A450W6R1</accession>
<evidence type="ECO:0000256" key="5">
    <source>
        <dbReference type="ARBA" id="ARBA00022691"/>
    </source>
</evidence>
<dbReference type="Pfam" id="PF01555">
    <property type="entry name" value="N6_N4_Mtase"/>
    <property type="match status" value="1"/>
</dbReference>
<dbReference type="GO" id="GO:0008170">
    <property type="term" value="F:N-methyltransferase activity"/>
    <property type="evidence" value="ECO:0007669"/>
    <property type="project" value="InterPro"/>
</dbReference>
<keyword evidence="3 9" id="KW-0489">Methyltransferase</keyword>
<keyword evidence="4 9" id="KW-0808">Transferase</keyword>
<dbReference type="PRINTS" id="PR00506">
    <property type="entry name" value="D21N6MTFRASE"/>
</dbReference>
<evidence type="ECO:0000256" key="2">
    <source>
        <dbReference type="ARBA" id="ARBA00011900"/>
    </source>
</evidence>
<dbReference type="AlphaFoldDB" id="A0A450W6R1"/>
<evidence type="ECO:0000256" key="7">
    <source>
        <dbReference type="SAM" id="MobiDB-lite"/>
    </source>
</evidence>
<evidence type="ECO:0000256" key="1">
    <source>
        <dbReference type="ARBA" id="ARBA00006594"/>
    </source>
</evidence>
<evidence type="ECO:0000259" key="8">
    <source>
        <dbReference type="Pfam" id="PF01555"/>
    </source>
</evidence>
<protein>
    <recommendedName>
        <fullName evidence="2">site-specific DNA-methyltransferase (adenine-specific)</fullName>
        <ecNumber evidence="2">2.1.1.72</ecNumber>
    </recommendedName>
</protein>
<comment type="similarity">
    <text evidence="1">Belongs to the N(4)/N(6)-methyltransferase family.</text>
</comment>
<dbReference type="GO" id="GO:0009007">
    <property type="term" value="F:site-specific DNA-methyltransferase (adenine-specific) activity"/>
    <property type="evidence" value="ECO:0007669"/>
    <property type="project" value="UniProtKB-EC"/>
</dbReference>
<evidence type="ECO:0000313" key="9">
    <source>
        <dbReference type="EMBL" id="VFK12699.1"/>
    </source>
</evidence>
<name>A0A450W6R1_9GAMM</name>
<gene>
    <name evidence="9" type="ORF">BECKLPF1236B_GA0070989_103928</name>
</gene>
<dbReference type="InterPro" id="IPR002295">
    <property type="entry name" value="N4/N6-MTase_EcoPI_Mod-like"/>
</dbReference>
<dbReference type="PANTHER" id="PTHR13370">
    <property type="entry name" value="RNA METHYLASE-RELATED"/>
    <property type="match status" value="1"/>
</dbReference>
<dbReference type="SUPFAM" id="SSF53335">
    <property type="entry name" value="S-adenosyl-L-methionine-dependent methyltransferases"/>
    <property type="match status" value="1"/>
</dbReference>
<feature type="domain" description="DNA methylase N-4/N-6" evidence="8">
    <location>
        <begin position="149"/>
        <end position="459"/>
    </location>
</feature>
<dbReference type="InterPro" id="IPR002941">
    <property type="entry name" value="DNA_methylase_N4/N6"/>
</dbReference>
<dbReference type="EC" id="2.1.1.72" evidence="2"/>
<feature type="region of interest" description="Disordered" evidence="7">
    <location>
        <begin position="1"/>
        <end position="25"/>
    </location>
</feature>
<comment type="catalytic activity">
    <reaction evidence="6">
        <text>a 2'-deoxyadenosine in DNA + S-adenosyl-L-methionine = an N(6)-methyl-2'-deoxyadenosine in DNA + S-adenosyl-L-homocysteine + H(+)</text>
        <dbReference type="Rhea" id="RHEA:15197"/>
        <dbReference type="Rhea" id="RHEA-COMP:12418"/>
        <dbReference type="Rhea" id="RHEA-COMP:12419"/>
        <dbReference type="ChEBI" id="CHEBI:15378"/>
        <dbReference type="ChEBI" id="CHEBI:57856"/>
        <dbReference type="ChEBI" id="CHEBI:59789"/>
        <dbReference type="ChEBI" id="CHEBI:90615"/>
        <dbReference type="ChEBI" id="CHEBI:90616"/>
        <dbReference type="EC" id="2.1.1.72"/>
    </reaction>
</comment>
<dbReference type="GO" id="GO:0003677">
    <property type="term" value="F:DNA binding"/>
    <property type="evidence" value="ECO:0007669"/>
    <property type="project" value="InterPro"/>
</dbReference>
<dbReference type="InterPro" id="IPR029063">
    <property type="entry name" value="SAM-dependent_MTases_sf"/>
</dbReference>
<dbReference type="GO" id="GO:0032259">
    <property type="term" value="P:methylation"/>
    <property type="evidence" value="ECO:0007669"/>
    <property type="project" value="UniProtKB-KW"/>
</dbReference>
<evidence type="ECO:0000256" key="4">
    <source>
        <dbReference type="ARBA" id="ARBA00022679"/>
    </source>
</evidence>
<dbReference type="EMBL" id="CAADFK010000039">
    <property type="protein sequence ID" value="VFK12699.1"/>
    <property type="molecule type" value="Genomic_DNA"/>
</dbReference>
<keyword evidence="5" id="KW-0949">S-adenosyl-L-methionine</keyword>
<reference evidence="9" key="1">
    <citation type="submission" date="2019-02" db="EMBL/GenBank/DDBJ databases">
        <authorList>
            <person name="Gruber-Vodicka R. H."/>
            <person name="Seah K. B. B."/>
        </authorList>
    </citation>
    <scope>NUCLEOTIDE SEQUENCE</scope>
    <source>
        <strain evidence="9">BECK_S313</strain>
    </source>
</reference>
<dbReference type="PANTHER" id="PTHR13370:SF24">
    <property type="entry name" value="TYPE III RESTRICTION-MODIFICATION ENZYME STYLTI MOD SUBUNIT"/>
    <property type="match status" value="1"/>
</dbReference>
<evidence type="ECO:0000256" key="3">
    <source>
        <dbReference type="ARBA" id="ARBA00022603"/>
    </source>
</evidence>
<dbReference type="GO" id="GO:0005737">
    <property type="term" value="C:cytoplasm"/>
    <property type="evidence" value="ECO:0007669"/>
    <property type="project" value="TreeGrafter"/>
</dbReference>
<evidence type="ECO:0000256" key="6">
    <source>
        <dbReference type="ARBA" id="ARBA00047942"/>
    </source>
</evidence>
<proteinExistence type="inferred from homology"/>
<dbReference type="Gene3D" id="3.40.50.150">
    <property type="entry name" value="Vaccinia Virus protein VP39"/>
    <property type="match status" value="1"/>
</dbReference>
<sequence>MAGNGKSGKAQTGHGSHARRGSLKLTDKEKRDIIQRLDAGQPLPDKYRFLLFDEKREVELVWNGKTSEVCNIVLPFQTIEQVDEPRAEKPEDTRNDYPLFKAAGISLDGRGRQLQGWTNKLIWGDNKLILSSLKNGPLREEIEKQGGLKLIYIDPPFDVGADFSMDIEIGGDTFTKKPNILEEIAYRDTWGRGADSFIAMIYERLVLMRDLLAEDGSIYVHCDYRVDSLIRQAMDEVYGADNFRNSIVVQRRITKNLQRQFETIQALNCANDVIFWYSKSASTRFKPTYVPMETTKPNGYWHHFWSNADRPTMRYELLGVTPSKGQWKWSESRAKIAIKNYRNFLEQKSDQPLVAYWERTGKRLEFIRLGEKGKVENWYPPANERIADTLWTDIHAYENEKEYATQKHEQLLERIIKASSNEGDLIADFFCGSGTTAAAAEKLGRKWIATDLGKFAIHTTRKRMIGVQRQLKEDGKDYRAFEILNLGKYERQHFVGMEPRMNANGRESEEDIGVNSRLLAVKQQNEAKEQAFVDLILTAYRAEPITQFECFHGKKAGRLVAVGPVNLPVTRLFVEEIILECRKKRITKVDILGFEFEMGLFPNVLDEARGKGIDIAPKYIPAEVFDKRAVEKNQVVFHDVSFIEVKPHITSAKKKQPATIAIELTDFSVFYSQDSIANAEASLKKKGSRIVVERGQIVKVSADKDGVITREQLTQHWTDWIDYWSVDFDFESKREIVRIHNAETGETEEQWTGDYVFENEWQSFRTKKDRSLELTSVAHECPPGRRKLAVKVVDIFGNDTMTIVEVSV</sequence>